<organism evidence="2 3">
    <name type="scientific">Afipia clevelandensis ATCC 49720</name>
    <dbReference type="NCBI Taxonomy" id="883079"/>
    <lineage>
        <taxon>Bacteria</taxon>
        <taxon>Pseudomonadati</taxon>
        <taxon>Pseudomonadota</taxon>
        <taxon>Alphaproteobacteria</taxon>
        <taxon>Hyphomicrobiales</taxon>
        <taxon>Nitrobacteraceae</taxon>
        <taxon>Afipia</taxon>
    </lineage>
</organism>
<dbReference type="Proteomes" id="UP000001095">
    <property type="component" value="Unassembled WGS sequence"/>
</dbReference>
<gene>
    <name evidence="2" type="ORF">HMPREF9696_01834</name>
</gene>
<evidence type="ECO:0000313" key="3">
    <source>
        <dbReference type="Proteomes" id="UP000001095"/>
    </source>
</evidence>
<evidence type="ECO:0000313" key="2">
    <source>
        <dbReference type="EMBL" id="EKS35622.1"/>
    </source>
</evidence>
<dbReference type="AlphaFoldDB" id="K8NZ58"/>
<dbReference type="PATRIC" id="fig|883079.3.peg.1861"/>
<keyword evidence="3" id="KW-1185">Reference proteome</keyword>
<dbReference type="HOGENOM" id="CLU_690083_0_0_5"/>
<dbReference type="InterPro" id="IPR055259">
    <property type="entry name" value="YkvP/CgeB_Glyco_trans-like"/>
</dbReference>
<sequence>MKILYIDIDARFLVPTRNLVPAMLAQAADVCLFGPGYVSSAQLVKGLDAFIDDNGPFDVAITNTHVLFSDVYGEPMQPEAWNSAYEFSFPGRDLLLLAGIARAFERLSIPRIGLFLESDFFYWTEREIGAIRRRTDFVMGFGTAFSPLRKDMPSLAGEKFAGNVTDSWASYVRENPERVASVLHFVAAGEACFTGLSHRPHPWSVVGIQYVARRIAGERLREAGLTPVSENPLRRGMGLAKRLRLIRKEPKLVQRWLNLDFNLRLQKSRYAYTCGSGIDMPIRKFFEIPSAGAVLVCKPFSGFAAAGFQHGENCVVCEPEDVVEVHRWLESDPDRAQRIADAGRTLVLRQHSVTARARQFAKTFAAIADGSFAGGEWIDGEYVVHRKSAVAHSLQGQSS</sequence>
<protein>
    <recommendedName>
        <fullName evidence="1">Spore protein YkvP/CgeB glycosyl transferase-like domain-containing protein</fullName>
    </recommendedName>
</protein>
<dbReference type="Pfam" id="PF13524">
    <property type="entry name" value="Glyco_trans_1_2"/>
    <property type="match status" value="1"/>
</dbReference>
<dbReference type="RefSeq" id="WP_002712700.1">
    <property type="nucleotide sequence ID" value="NZ_KB375281.1"/>
</dbReference>
<feature type="domain" description="Spore protein YkvP/CgeB glycosyl transferase-like" evidence="1">
    <location>
        <begin position="279"/>
        <end position="360"/>
    </location>
</feature>
<evidence type="ECO:0000259" key="1">
    <source>
        <dbReference type="Pfam" id="PF13524"/>
    </source>
</evidence>
<accession>K8NZ58</accession>
<dbReference type="OrthoDB" id="8229016at2"/>
<dbReference type="EMBL" id="AGWY01000008">
    <property type="protein sequence ID" value="EKS35622.1"/>
    <property type="molecule type" value="Genomic_DNA"/>
</dbReference>
<reference evidence="2 3" key="1">
    <citation type="submission" date="2012-04" db="EMBL/GenBank/DDBJ databases">
        <title>The Genome Sequence of Afipia clevelandensis ATCC 49720.</title>
        <authorList>
            <consortium name="The Broad Institute Genome Sequencing Platform"/>
            <person name="Earl A."/>
            <person name="Ward D."/>
            <person name="Feldgarden M."/>
            <person name="Gevers D."/>
            <person name="Huys G."/>
            <person name="Walker B."/>
            <person name="Young S.K."/>
            <person name="Zeng Q."/>
            <person name="Gargeya S."/>
            <person name="Fitzgerald M."/>
            <person name="Haas B."/>
            <person name="Abouelleil A."/>
            <person name="Alvarado L."/>
            <person name="Arachchi H.M."/>
            <person name="Berlin A."/>
            <person name="Chapman S.B."/>
            <person name="Goldberg J."/>
            <person name="Griggs A."/>
            <person name="Gujja S."/>
            <person name="Hansen M."/>
            <person name="Howarth C."/>
            <person name="Imamovic A."/>
            <person name="Larimer J."/>
            <person name="McCowen C."/>
            <person name="Montmayeur A."/>
            <person name="Murphy C."/>
            <person name="Neiman D."/>
            <person name="Pearson M."/>
            <person name="Priest M."/>
            <person name="Roberts A."/>
            <person name="Saif S."/>
            <person name="Shea T."/>
            <person name="Sisk P."/>
            <person name="Sykes S."/>
            <person name="Wortman J."/>
            <person name="Nusbaum C."/>
            <person name="Birren B."/>
        </authorList>
    </citation>
    <scope>NUCLEOTIDE SEQUENCE [LARGE SCALE GENOMIC DNA]</scope>
    <source>
        <strain evidence="2 3">ATCC 49720</strain>
    </source>
</reference>
<name>K8NZ58_9BRAD</name>
<comment type="caution">
    <text evidence="2">The sequence shown here is derived from an EMBL/GenBank/DDBJ whole genome shotgun (WGS) entry which is preliminary data.</text>
</comment>
<proteinExistence type="predicted"/>